<evidence type="ECO:0000259" key="20">
    <source>
        <dbReference type="PROSITE" id="PS50011"/>
    </source>
</evidence>
<feature type="domain" description="Protein kinase" evidence="20">
    <location>
        <begin position="1"/>
        <end position="225"/>
    </location>
</feature>
<keyword evidence="12" id="KW-0418">Kinase</keyword>
<evidence type="ECO:0000256" key="16">
    <source>
        <dbReference type="ARBA" id="ARBA00023170"/>
    </source>
</evidence>
<keyword evidence="5" id="KW-0597">Phosphoprotein</keyword>
<keyword evidence="8" id="KW-0812">Transmembrane</keyword>
<keyword evidence="4" id="KW-0723">Serine/threonine-protein kinase</keyword>
<dbReference type="SMART" id="SM00220">
    <property type="entry name" value="S_TKc"/>
    <property type="match status" value="1"/>
</dbReference>
<evidence type="ECO:0000256" key="15">
    <source>
        <dbReference type="ARBA" id="ARBA00023136"/>
    </source>
</evidence>
<dbReference type="SUPFAM" id="SSF56112">
    <property type="entry name" value="Protein kinase-like (PK-like)"/>
    <property type="match status" value="1"/>
</dbReference>
<evidence type="ECO:0000256" key="3">
    <source>
        <dbReference type="ARBA" id="ARBA00022475"/>
    </source>
</evidence>
<comment type="catalytic activity">
    <reaction evidence="18">
        <text>L-threonyl-[protein] + ATP = O-phospho-L-threonyl-[protein] + ADP + H(+)</text>
        <dbReference type="Rhea" id="RHEA:46608"/>
        <dbReference type="Rhea" id="RHEA-COMP:11060"/>
        <dbReference type="Rhea" id="RHEA-COMP:11605"/>
        <dbReference type="ChEBI" id="CHEBI:15378"/>
        <dbReference type="ChEBI" id="CHEBI:30013"/>
        <dbReference type="ChEBI" id="CHEBI:30616"/>
        <dbReference type="ChEBI" id="CHEBI:61977"/>
        <dbReference type="ChEBI" id="CHEBI:456216"/>
        <dbReference type="EC" id="2.7.11.1"/>
    </reaction>
</comment>
<evidence type="ECO:0000256" key="1">
    <source>
        <dbReference type="ARBA" id="ARBA00004162"/>
    </source>
</evidence>
<dbReference type="EMBL" id="KT805728">
    <property type="protein sequence ID" value="AMM42980.1"/>
    <property type="molecule type" value="mRNA"/>
</dbReference>
<dbReference type="Pfam" id="PF00069">
    <property type="entry name" value="Pkinase"/>
    <property type="match status" value="1"/>
</dbReference>
<evidence type="ECO:0000256" key="11">
    <source>
        <dbReference type="ARBA" id="ARBA00022741"/>
    </source>
</evidence>
<dbReference type="InterPro" id="IPR051564">
    <property type="entry name" value="LRR_receptor-like_kinase"/>
</dbReference>
<evidence type="ECO:0000256" key="13">
    <source>
        <dbReference type="ARBA" id="ARBA00022840"/>
    </source>
</evidence>
<keyword evidence="9" id="KW-0732">Signal</keyword>
<dbReference type="EC" id="2.7.11.1" evidence="2"/>
<evidence type="ECO:0000256" key="12">
    <source>
        <dbReference type="ARBA" id="ARBA00022777"/>
    </source>
</evidence>
<keyword evidence="10" id="KW-0677">Repeat</keyword>
<dbReference type="FunFam" id="1.10.510.10:FF:000358">
    <property type="entry name" value="Putative leucine-rich repeat receptor-like serine/threonine-protein kinase"/>
    <property type="match status" value="1"/>
</dbReference>
<dbReference type="GO" id="GO:0005524">
    <property type="term" value="F:ATP binding"/>
    <property type="evidence" value="ECO:0007669"/>
    <property type="project" value="UniProtKB-KW"/>
</dbReference>
<evidence type="ECO:0000256" key="10">
    <source>
        <dbReference type="ARBA" id="ARBA00022737"/>
    </source>
</evidence>
<dbReference type="PANTHER" id="PTHR48055:SF55">
    <property type="entry name" value="PROTEIN KINASE DOMAIN-CONTAINING PROTEIN"/>
    <property type="match status" value="1"/>
</dbReference>
<accession>A0A140G4K8</accession>
<dbReference type="PANTHER" id="PTHR48055">
    <property type="entry name" value="LEUCINE-RICH REPEAT RECEPTOR PROTEIN KINASE EMS1"/>
    <property type="match status" value="1"/>
</dbReference>
<evidence type="ECO:0000256" key="17">
    <source>
        <dbReference type="ARBA" id="ARBA00023180"/>
    </source>
</evidence>
<dbReference type="PROSITE" id="PS00108">
    <property type="entry name" value="PROTEIN_KINASE_ST"/>
    <property type="match status" value="1"/>
</dbReference>
<keyword evidence="16" id="KW-0675">Receptor</keyword>
<keyword evidence="13" id="KW-0067">ATP-binding</keyword>
<evidence type="ECO:0000256" key="9">
    <source>
        <dbReference type="ARBA" id="ARBA00022729"/>
    </source>
</evidence>
<evidence type="ECO:0000256" key="7">
    <source>
        <dbReference type="ARBA" id="ARBA00022679"/>
    </source>
</evidence>
<keyword evidence="14" id="KW-1133">Transmembrane helix</keyword>
<keyword evidence="11" id="KW-0547">Nucleotide-binding</keyword>
<organism evidence="21">
    <name type="scientific">Vernicia montana</name>
    <dbReference type="NCBI Taxonomy" id="316732"/>
    <lineage>
        <taxon>Eukaryota</taxon>
        <taxon>Viridiplantae</taxon>
        <taxon>Streptophyta</taxon>
        <taxon>Embryophyta</taxon>
        <taxon>Tracheophyta</taxon>
        <taxon>Spermatophyta</taxon>
        <taxon>Magnoliopsida</taxon>
        <taxon>eudicotyledons</taxon>
        <taxon>Gunneridae</taxon>
        <taxon>Pentapetalae</taxon>
        <taxon>rosids</taxon>
        <taxon>fabids</taxon>
        <taxon>Malpighiales</taxon>
        <taxon>Euphorbiaceae</taxon>
        <taxon>Crotonoideae</taxon>
        <taxon>Aleuritideae</taxon>
        <taxon>Vernicia</taxon>
    </lineage>
</organism>
<dbReference type="PROSITE" id="PS50011">
    <property type="entry name" value="PROTEIN_KINASE_DOM"/>
    <property type="match status" value="1"/>
</dbReference>
<dbReference type="InterPro" id="IPR000719">
    <property type="entry name" value="Prot_kinase_dom"/>
</dbReference>
<name>A0A140G4K8_9ROSI</name>
<evidence type="ECO:0000256" key="2">
    <source>
        <dbReference type="ARBA" id="ARBA00012513"/>
    </source>
</evidence>
<comment type="catalytic activity">
    <reaction evidence="19">
        <text>L-seryl-[protein] + ATP = O-phospho-L-seryl-[protein] + ADP + H(+)</text>
        <dbReference type="Rhea" id="RHEA:17989"/>
        <dbReference type="Rhea" id="RHEA-COMP:9863"/>
        <dbReference type="Rhea" id="RHEA-COMP:11604"/>
        <dbReference type="ChEBI" id="CHEBI:15378"/>
        <dbReference type="ChEBI" id="CHEBI:29999"/>
        <dbReference type="ChEBI" id="CHEBI:30616"/>
        <dbReference type="ChEBI" id="CHEBI:83421"/>
        <dbReference type="ChEBI" id="CHEBI:456216"/>
        <dbReference type="EC" id="2.7.11.1"/>
    </reaction>
</comment>
<evidence type="ECO:0000256" key="5">
    <source>
        <dbReference type="ARBA" id="ARBA00022553"/>
    </source>
</evidence>
<proteinExistence type="evidence at transcript level"/>
<keyword evidence="15" id="KW-0472">Membrane</keyword>
<protein>
    <recommendedName>
        <fullName evidence="2">non-specific serine/threonine protein kinase</fullName>
        <ecNumber evidence="2">2.7.11.1</ecNumber>
    </recommendedName>
</protein>
<evidence type="ECO:0000256" key="14">
    <source>
        <dbReference type="ARBA" id="ARBA00022989"/>
    </source>
</evidence>
<dbReference type="InterPro" id="IPR008271">
    <property type="entry name" value="Ser/Thr_kinase_AS"/>
</dbReference>
<keyword evidence="3" id="KW-1003">Cell membrane</keyword>
<sequence length="225" mass="25516">MLGSDEERRTLNVQQRLNIAIDVACALEYLHHHCETSIVHCDLKPSNVLLDEEMTGHISDFGLVKFLSNEWLDYPTNQSSSIGVRGTIGYCPPEYGVGSEVSTSSDIFSFGILLLEMFIGKRPTDDMFKGDLTLHNFVKIALPERVTEIIDFKLLQMQLNEDATSTHGHSFRNRRNDELIIECLISILEIGIFCSVESPQQRMNIGDVFAQLSSIRNKLLRIQFH</sequence>
<evidence type="ECO:0000256" key="4">
    <source>
        <dbReference type="ARBA" id="ARBA00022527"/>
    </source>
</evidence>
<dbReference type="GO" id="GO:0005886">
    <property type="term" value="C:plasma membrane"/>
    <property type="evidence" value="ECO:0007669"/>
    <property type="project" value="UniProtKB-SubCell"/>
</dbReference>
<evidence type="ECO:0000256" key="18">
    <source>
        <dbReference type="ARBA" id="ARBA00047899"/>
    </source>
</evidence>
<dbReference type="AlphaFoldDB" id="A0A140G4K8"/>
<dbReference type="EMBL" id="KT805720">
    <property type="protein sequence ID" value="AMM42972.1"/>
    <property type="molecule type" value="mRNA"/>
</dbReference>
<evidence type="ECO:0000313" key="21">
    <source>
        <dbReference type="EMBL" id="AMM42980.1"/>
    </source>
</evidence>
<evidence type="ECO:0000256" key="19">
    <source>
        <dbReference type="ARBA" id="ARBA00048679"/>
    </source>
</evidence>
<evidence type="ECO:0000256" key="6">
    <source>
        <dbReference type="ARBA" id="ARBA00022614"/>
    </source>
</evidence>
<evidence type="ECO:0000256" key="8">
    <source>
        <dbReference type="ARBA" id="ARBA00022692"/>
    </source>
</evidence>
<dbReference type="InterPro" id="IPR011009">
    <property type="entry name" value="Kinase-like_dom_sf"/>
</dbReference>
<dbReference type="GO" id="GO:0004674">
    <property type="term" value="F:protein serine/threonine kinase activity"/>
    <property type="evidence" value="ECO:0007669"/>
    <property type="project" value="UniProtKB-KW"/>
</dbReference>
<dbReference type="Gene3D" id="1.10.510.10">
    <property type="entry name" value="Transferase(Phosphotransferase) domain 1"/>
    <property type="match status" value="1"/>
</dbReference>
<reference evidence="21" key="1">
    <citation type="journal article" date="2015" name="Int J Genomics">
        <title>Genome-Wide Identification and Characterization of the LRR-RLK Gene Family in Two Vernicia Species.</title>
        <authorList>
            <person name="Zhu H."/>
            <person name="Wang Y."/>
            <person name="Yin H."/>
            <person name="Gao M."/>
            <person name="Zhang Q."/>
            <person name="Chen Y."/>
        </authorList>
    </citation>
    <scope>NUCLEOTIDE SEQUENCE</scope>
</reference>
<keyword evidence="17" id="KW-0325">Glycoprotein</keyword>
<comment type="subcellular location">
    <subcellularLocation>
        <location evidence="1">Cell membrane</location>
        <topology evidence="1">Single-pass membrane protein</topology>
    </subcellularLocation>
</comment>
<keyword evidence="7" id="KW-0808">Transferase</keyword>
<keyword evidence="6" id="KW-0433">Leucine-rich repeat</keyword>